<dbReference type="Gene3D" id="1.20.1740.10">
    <property type="entry name" value="Amino acid/polyamine transporter I"/>
    <property type="match status" value="1"/>
</dbReference>
<comment type="subcellular location">
    <subcellularLocation>
        <location evidence="1">Cell membrane</location>
        <topology evidence="1">Multi-pass membrane protein</topology>
    </subcellularLocation>
</comment>
<dbReference type="PIRSF" id="PIRSF006060">
    <property type="entry name" value="AA_transporter"/>
    <property type="match status" value="1"/>
</dbReference>
<protein>
    <submittedName>
        <fullName evidence="7">Amino acid permease</fullName>
    </submittedName>
</protein>
<dbReference type="PANTHER" id="PTHR42770:SF7">
    <property type="entry name" value="MEMBRANE PROTEIN"/>
    <property type="match status" value="1"/>
</dbReference>
<dbReference type="Pfam" id="PF13520">
    <property type="entry name" value="AA_permease_2"/>
    <property type="match status" value="1"/>
</dbReference>
<evidence type="ECO:0000256" key="4">
    <source>
        <dbReference type="ARBA" id="ARBA00022989"/>
    </source>
</evidence>
<organism evidence="7 8">
    <name type="scientific">Aureibaculum algae</name>
    <dbReference type="NCBI Taxonomy" id="2584122"/>
    <lineage>
        <taxon>Bacteria</taxon>
        <taxon>Pseudomonadati</taxon>
        <taxon>Bacteroidota</taxon>
        <taxon>Flavobacteriia</taxon>
        <taxon>Flavobacteriales</taxon>
        <taxon>Flavobacteriaceae</taxon>
        <taxon>Aureibaculum</taxon>
    </lineage>
</organism>
<feature type="transmembrane region" description="Helical" evidence="6">
    <location>
        <begin position="121"/>
        <end position="146"/>
    </location>
</feature>
<feature type="transmembrane region" description="Helical" evidence="6">
    <location>
        <begin position="321"/>
        <end position="341"/>
    </location>
</feature>
<reference evidence="7 8" key="1">
    <citation type="submission" date="2019-05" db="EMBL/GenBank/DDBJ databases">
        <title>Algicella ahnfeltiae gen. nov., sp. nov., a novel marine bacterium of the family Flavobacteriaceae isolated from a red alga.</title>
        <authorList>
            <person name="Nedashkovskaya O.I."/>
            <person name="Kukhlevskiy A.D."/>
            <person name="Kim S.-G."/>
            <person name="Zhukova N.V."/>
            <person name="Mikhailov V.V."/>
        </authorList>
    </citation>
    <scope>NUCLEOTIDE SEQUENCE [LARGE SCALE GENOMIC DNA]</scope>
    <source>
        <strain evidence="7 8">10Alg115</strain>
    </source>
</reference>
<evidence type="ECO:0000256" key="1">
    <source>
        <dbReference type="ARBA" id="ARBA00004651"/>
    </source>
</evidence>
<evidence type="ECO:0000256" key="3">
    <source>
        <dbReference type="ARBA" id="ARBA00022692"/>
    </source>
</evidence>
<feature type="transmembrane region" description="Helical" evidence="6">
    <location>
        <begin position="347"/>
        <end position="370"/>
    </location>
</feature>
<gene>
    <name evidence="7" type="ORF">FF125_08440</name>
</gene>
<proteinExistence type="predicted"/>
<dbReference type="Proteomes" id="UP000306229">
    <property type="component" value="Chromosome"/>
</dbReference>
<keyword evidence="4 6" id="KW-1133">Transmembrane helix</keyword>
<feature type="transmembrane region" description="Helical" evidence="6">
    <location>
        <begin position="12"/>
        <end position="34"/>
    </location>
</feature>
<dbReference type="AlphaFoldDB" id="A0A5B7TTD4"/>
<name>A0A5B7TTD4_9FLAO</name>
<feature type="transmembrane region" description="Helical" evidence="6">
    <location>
        <begin position="408"/>
        <end position="428"/>
    </location>
</feature>
<feature type="transmembrane region" description="Helical" evidence="6">
    <location>
        <begin position="382"/>
        <end position="402"/>
    </location>
</feature>
<evidence type="ECO:0000313" key="7">
    <source>
        <dbReference type="EMBL" id="QCX38454.1"/>
    </source>
</evidence>
<keyword evidence="5 6" id="KW-0472">Membrane</keyword>
<evidence type="ECO:0000256" key="6">
    <source>
        <dbReference type="SAM" id="Phobius"/>
    </source>
</evidence>
<keyword evidence="8" id="KW-1185">Reference proteome</keyword>
<dbReference type="InterPro" id="IPR002293">
    <property type="entry name" value="AA/rel_permease1"/>
</dbReference>
<accession>A0A5B7TTD4</accession>
<evidence type="ECO:0000256" key="2">
    <source>
        <dbReference type="ARBA" id="ARBA00022475"/>
    </source>
</evidence>
<evidence type="ECO:0000256" key="5">
    <source>
        <dbReference type="ARBA" id="ARBA00023136"/>
    </source>
</evidence>
<dbReference type="RefSeq" id="WP_138949351.1">
    <property type="nucleotide sequence ID" value="NZ_CP040749.1"/>
</dbReference>
<keyword evidence="3 6" id="KW-0812">Transmembrane</keyword>
<feature type="transmembrane region" description="Helical" evidence="6">
    <location>
        <begin position="226"/>
        <end position="248"/>
    </location>
</feature>
<feature type="transmembrane region" description="Helical" evidence="6">
    <location>
        <begin position="158"/>
        <end position="176"/>
    </location>
</feature>
<dbReference type="InterPro" id="IPR050367">
    <property type="entry name" value="APC_superfamily"/>
</dbReference>
<dbReference type="KEGG" id="fbe:FF125_08440"/>
<sequence length="433" mass="46648">MIKQDKGLKRSIGVFGLSANIINIMIGAGIFALPAIIAGKMGNSSIFAYIFCGILITLVVLCFAEAGTKVNNSGGPYTYIETAFGDYAGFLAGIFAIGSNMIASAAVAIALVTILETIFPVFGLLSARIGFLFSLYAFFTFINILGVKQGMGLVKLNTVLKLSPLLLLVIIGWKDVSFSNLQIHSLPTFYQLGDASLVLFFAFLGCETGLIVGGEIKNPKRTIPRSIFISISLVVGLYIIIQLVSQGILGNELVNYKTSPLAETAKIVLGPFGYVLLIIGAAISMLGLVSGDLLNTPRVLFALSRDNVLPIKKLSSIHKKFATPHVAIFIYSSMSFIFAITGSFEQLVVIATSTILLLYLGVALSVIKLRKIQKSEPGDFKIPGGLTVPILSIIIIFYFLSHLSTNEMIGTVLFIGILTILFFIIKAFKEKME</sequence>
<feature type="transmembrane region" description="Helical" evidence="6">
    <location>
        <begin position="196"/>
        <end position="214"/>
    </location>
</feature>
<dbReference type="GO" id="GO:0022857">
    <property type="term" value="F:transmembrane transporter activity"/>
    <property type="evidence" value="ECO:0007669"/>
    <property type="project" value="InterPro"/>
</dbReference>
<feature type="transmembrane region" description="Helical" evidence="6">
    <location>
        <begin position="87"/>
        <end position="115"/>
    </location>
</feature>
<feature type="transmembrane region" description="Helical" evidence="6">
    <location>
        <begin position="268"/>
        <end position="289"/>
    </location>
</feature>
<evidence type="ECO:0000313" key="8">
    <source>
        <dbReference type="Proteomes" id="UP000306229"/>
    </source>
</evidence>
<dbReference type="OrthoDB" id="9806937at2"/>
<feature type="transmembrane region" description="Helical" evidence="6">
    <location>
        <begin position="46"/>
        <end position="66"/>
    </location>
</feature>
<keyword evidence="2" id="KW-1003">Cell membrane</keyword>
<dbReference type="GO" id="GO:0005886">
    <property type="term" value="C:plasma membrane"/>
    <property type="evidence" value="ECO:0007669"/>
    <property type="project" value="UniProtKB-SubCell"/>
</dbReference>
<dbReference type="EMBL" id="CP040749">
    <property type="protein sequence ID" value="QCX38454.1"/>
    <property type="molecule type" value="Genomic_DNA"/>
</dbReference>
<dbReference type="PANTHER" id="PTHR42770">
    <property type="entry name" value="AMINO ACID TRANSPORTER-RELATED"/>
    <property type="match status" value="1"/>
</dbReference>